<dbReference type="InterPro" id="IPR027039">
    <property type="entry name" value="Crtac1"/>
</dbReference>
<dbReference type="Pfam" id="PF07593">
    <property type="entry name" value="UnbV_ASPIC"/>
    <property type="match status" value="1"/>
</dbReference>
<gene>
    <name evidence="3" type="ORF">GCM10022257_09420</name>
</gene>
<evidence type="ECO:0000313" key="3">
    <source>
        <dbReference type="EMBL" id="GAA4268841.1"/>
    </source>
</evidence>
<protein>
    <submittedName>
        <fullName evidence="3">VCBS repeat-containing protein</fullName>
    </submittedName>
</protein>
<dbReference type="Gene3D" id="2.130.10.130">
    <property type="entry name" value="Integrin alpha, N-terminal"/>
    <property type="match status" value="4"/>
</dbReference>
<dbReference type="PROSITE" id="PS51257">
    <property type="entry name" value="PROKAR_LIPOPROTEIN"/>
    <property type="match status" value="1"/>
</dbReference>
<name>A0ABP8E9R2_9FLAO</name>
<dbReference type="InterPro" id="IPR028994">
    <property type="entry name" value="Integrin_alpha_N"/>
</dbReference>
<feature type="domain" description="ASPIC/UnbV" evidence="2">
    <location>
        <begin position="527"/>
        <end position="593"/>
    </location>
</feature>
<dbReference type="EMBL" id="BAABAV010000001">
    <property type="protein sequence ID" value="GAA4268841.1"/>
    <property type="molecule type" value="Genomic_DNA"/>
</dbReference>
<comment type="caution">
    <text evidence="3">The sequence shown here is derived from an EMBL/GenBank/DDBJ whole genome shotgun (WGS) entry which is preliminary data.</text>
</comment>
<keyword evidence="4" id="KW-1185">Reference proteome</keyword>
<dbReference type="RefSeq" id="WP_139001224.1">
    <property type="nucleotide sequence ID" value="NZ_BAABAV010000001.1"/>
</dbReference>
<evidence type="ECO:0000313" key="4">
    <source>
        <dbReference type="Proteomes" id="UP001500027"/>
    </source>
</evidence>
<dbReference type="PANTHER" id="PTHR16026:SF0">
    <property type="entry name" value="CARTILAGE ACIDIC PROTEIN 1"/>
    <property type="match status" value="1"/>
</dbReference>
<organism evidence="3 4">
    <name type="scientific">Hyunsoonleella aestuarii</name>
    <dbReference type="NCBI Taxonomy" id="912802"/>
    <lineage>
        <taxon>Bacteria</taxon>
        <taxon>Pseudomonadati</taxon>
        <taxon>Bacteroidota</taxon>
        <taxon>Flavobacteriia</taxon>
        <taxon>Flavobacteriales</taxon>
        <taxon>Flavobacteriaceae</taxon>
    </lineage>
</organism>
<keyword evidence="1" id="KW-0732">Signal</keyword>
<evidence type="ECO:0000259" key="2">
    <source>
        <dbReference type="Pfam" id="PF07593"/>
    </source>
</evidence>
<reference evidence="4" key="1">
    <citation type="journal article" date="2019" name="Int. J. Syst. Evol. Microbiol.">
        <title>The Global Catalogue of Microorganisms (GCM) 10K type strain sequencing project: providing services to taxonomists for standard genome sequencing and annotation.</title>
        <authorList>
            <consortium name="The Broad Institute Genomics Platform"/>
            <consortium name="The Broad Institute Genome Sequencing Center for Infectious Disease"/>
            <person name="Wu L."/>
            <person name="Ma J."/>
        </authorList>
    </citation>
    <scope>NUCLEOTIDE SEQUENCE [LARGE SCALE GENOMIC DNA]</scope>
    <source>
        <strain evidence="4">JCM 17452</strain>
    </source>
</reference>
<dbReference type="PANTHER" id="PTHR16026">
    <property type="entry name" value="CARTILAGE ACIDIC PROTEIN 1"/>
    <property type="match status" value="1"/>
</dbReference>
<sequence length="1101" mass="124432">MQKIKYYLVLSVIIWFSCKKDRDVLFTAISTESSHIDFQNTIFNKQDFNILNYLYFYNGAGVSAADFNNDGFCDLYFVANQAADKLYLNKGNFEFEDITLSANIDNSSNWTTGSTVIDINNDGLLDIYISKLGNYPGIDGHNLLYVNQGLKEGVPVFKESASEYGLNIKTYATQAIFLDYDQDSDLDMFLLNHSTHPNSNYGKGKYRTKLDSLSGDRFYENVDGKFSDVSFDSGIFQGKIGYGLGVSAGDINNDGYPDIYVGNDFFENDYLYINQKDKTFKDVISNNYLQLGHTSHFSMGNAISDINNDGNMDIISLDMLPENLKTYKTSGLEYPYQMYEYYLKNGYSPQFMQNTLHINNGNNSFSEIAHLGGVAATEWSWSPIVCDFDNDGNKDMYITNGILGATNDMDFINFISNENIQKQLGKSISDKNLALSNEIPPKKVKNYIFKNKGDNTFLDKTGDWTNDNVSFSNGGVYADLDNDGDMDLVINNINEPAFILKNNSEKYNPDNRFLKIKFKGPEKNIFGIGSKVKVYLKDKIITEENYTTKGYLSSVEPLMNIGLGAFPKIDSLEVIWSNGAFQTIKDIPANYRIEADFKNASKNYYEYYQKLKRKSLLVNSSPLFEFTHKDPTSIEFNRDPLIPYASTNHGPKMSVADINEDGLDDLFICGAKAQSSQLFIQNENGQFISYQEDLFLKDAINEDVSSIFFDANLDGFLDILVVSGGNEFKNGKPLNPRLYLYDGNEFKKDTIQFNNVEVNASKVTAVDINNDGYLDVSISSNLVPWKFGNTPKQYVFKNNGKGSFTDVSETFAKDLQGVGNVEDIVWIDINNDTYVDALVCGHWMPISIFINDGEKLALHKESNLIETNGWWNTIKVADFDKDGDMDLVVGNWGLNTRLKASKNEPITLYNNDFDNNGNTDPIITYYYEGQETPFSSKDELAKQLPFLNKKFLSYKDFANASFSELLPQNKIDESNKKQVFDLSSSYFENLGDNTFKKHKLPLMTQISSINALHIDDYNDDGFLDIFLTGNTYDISTQLGKLDASHGSILLNNKEGFFTLLKNQDFDVSGSARDIQKINFDDETYYIIAINNGTPVFLKKNK</sequence>
<dbReference type="InterPro" id="IPR011519">
    <property type="entry name" value="UnbV_ASPIC"/>
</dbReference>
<proteinExistence type="predicted"/>
<dbReference type="InterPro" id="IPR013517">
    <property type="entry name" value="FG-GAP"/>
</dbReference>
<evidence type="ECO:0000256" key="1">
    <source>
        <dbReference type="ARBA" id="ARBA00022729"/>
    </source>
</evidence>
<dbReference type="Pfam" id="PF13517">
    <property type="entry name" value="FG-GAP_3"/>
    <property type="match status" value="5"/>
</dbReference>
<dbReference type="Proteomes" id="UP001500027">
    <property type="component" value="Unassembled WGS sequence"/>
</dbReference>
<accession>A0ABP8E9R2</accession>
<dbReference type="SUPFAM" id="SSF69318">
    <property type="entry name" value="Integrin alpha N-terminal domain"/>
    <property type="match status" value="3"/>
</dbReference>